<feature type="transmembrane region" description="Helical" evidence="5">
    <location>
        <begin position="156"/>
        <end position="179"/>
    </location>
</feature>
<feature type="transmembrane region" description="Helical" evidence="5">
    <location>
        <begin position="23"/>
        <end position="43"/>
    </location>
</feature>
<keyword evidence="8" id="KW-1185">Reference proteome</keyword>
<dbReference type="Proteomes" id="UP001642483">
    <property type="component" value="Unassembled WGS sequence"/>
</dbReference>
<accession>A0ABP0EXK2</accession>
<dbReference type="InterPro" id="IPR020846">
    <property type="entry name" value="MFS_dom"/>
</dbReference>
<sequence length="470" mass="52052">MEDDHLNSSFKAKKNGFYIRQRYILSVLGFFGLFTMSCTRNNLNLVIVTMVNTTEQNQTQSGTFNWDSKQQGLLLGSYFYGYAAGNIPGGWMAGKYGFRKVFGISLLISAIFSVLTPPATYANFYLAVMCRALLGLFQGGLYPAMTHAWSNWAPPLEVSILNSITFSGFIFGLVAIFPLTGVIAQYLFWEAVFYITGGVAIFSSILFLILVSDAPSTHRCISEKEKLYIEKSIGKQEMSKANSIPWKSIFTTKCTLALFVCHVADAWFQHTLPTILPTYLSNVLHFNITEGGLVMILPFLVQGFVILFSSQVTDTLRRKQLVTTTNIRKINSGLSLSISGLCLILTGYIGTNHYVVIGLFTASIAVNGLSYPGHYSNALDFAPRNSGIIFGISNTIANIICFLGPFSAGYIVTDPHSIPQWQSFFWLTFGINITGAIVYVIFGSGKEQKWAKEEKGNQLAEIEEEKLELT</sequence>
<comment type="subcellular location">
    <subcellularLocation>
        <location evidence="1">Membrane</location>
        <topology evidence="1">Multi-pass membrane protein</topology>
    </subcellularLocation>
</comment>
<reference evidence="7 8" key="1">
    <citation type="submission" date="2024-02" db="EMBL/GenBank/DDBJ databases">
        <authorList>
            <person name="Daric V."/>
            <person name="Darras S."/>
        </authorList>
    </citation>
    <scope>NUCLEOTIDE SEQUENCE [LARGE SCALE GENOMIC DNA]</scope>
</reference>
<feature type="transmembrane region" description="Helical" evidence="5">
    <location>
        <begin position="124"/>
        <end position="144"/>
    </location>
</feature>
<feature type="transmembrane region" description="Helical" evidence="5">
    <location>
        <begin position="387"/>
        <end position="412"/>
    </location>
</feature>
<keyword evidence="4 5" id="KW-0472">Membrane</keyword>
<evidence type="ECO:0000313" key="7">
    <source>
        <dbReference type="EMBL" id="CAK8672203.1"/>
    </source>
</evidence>
<keyword evidence="2 5" id="KW-0812">Transmembrane</keyword>
<feature type="transmembrane region" description="Helical" evidence="5">
    <location>
        <begin position="355"/>
        <end position="375"/>
    </location>
</feature>
<feature type="transmembrane region" description="Helical" evidence="5">
    <location>
        <begin position="101"/>
        <end position="118"/>
    </location>
</feature>
<keyword evidence="3 5" id="KW-1133">Transmembrane helix</keyword>
<feature type="transmembrane region" description="Helical" evidence="5">
    <location>
        <begin position="191"/>
        <end position="211"/>
    </location>
</feature>
<dbReference type="EMBL" id="CAWYQH010000001">
    <property type="protein sequence ID" value="CAK8672203.1"/>
    <property type="molecule type" value="Genomic_DNA"/>
</dbReference>
<dbReference type="SUPFAM" id="SSF103473">
    <property type="entry name" value="MFS general substrate transporter"/>
    <property type="match status" value="1"/>
</dbReference>
<evidence type="ECO:0000313" key="8">
    <source>
        <dbReference type="Proteomes" id="UP001642483"/>
    </source>
</evidence>
<protein>
    <recommendedName>
        <fullName evidence="6">Major facilitator superfamily (MFS) profile domain-containing protein</fullName>
    </recommendedName>
</protein>
<dbReference type="InterPro" id="IPR011701">
    <property type="entry name" value="MFS"/>
</dbReference>
<evidence type="ECO:0000256" key="1">
    <source>
        <dbReference type="ARBA" id="ARBA00004141"/>
    </source>
</evidence>
<evidence type="ECO:0000259" key="6">
    <source>
        <dbReference type="PROSITE" id="PS50850"/>
    </source>
</evidence>
<organism evidence="7 8">
    <name type="scientific">Clavelina lepadiformis</name>
    <name type="common">Light-bulb sea squirt</name>
    <name type="synonym">Ascidia lepadiformis</name>
    <dbReference type="NCBI Taxonomy" id="159417"/>
    <lineage>
        <taxon>Eukaryota</taxon>
        <taxon>Metazoa</taxon>
        <taxon>Chordata</taxon>
        <taxon>Tunicata</taxon>
        <taxon>Ascidiacea</taxon>
        <taxon>Aplousobranchia</taxon>
        <taxon>Clavelinidae</taxon>
        <taxon>Clavelina</taxon>
    </lineage>
</organism>
<evidence type="ECO:0000256" key="3">
    <source>
        <dbReference type="ARBA" id="ARBA00022989"/>
    </source>
</evidence>
<dbReference type="PANTHER" id="PTHR11662:SF399">
    <property type="entry name" value="FI19708P1-RELATED"/>
    <property type="match status" value="1"/>
</dbReference>
<feature type="domain" description="Major facilitator superfamily (MFS) profile" evidence="6">
    <location>
        <begin position="25"/>
        <end position="447"/>
    </location>
</feature>
<name>A0ABP0EXK2_CLALP</name>
<dbReference type="Pfam" id="PF07690">
    <property type="entry name" value="MFS_1"/>
    <property type="match status" value="1"/>
</dbReference>
<evidence type="ECO:0000256" key="5">
    <source>
        <dbReference type="SAM" id="Phobius"/>
    </source>
</evidence>
<evidence type="ECO:0000256" key="4">
    <source>
        <dbReference type="ARBA" id="ARBA00023136"/>
    </source>
</evidence>
<feature type="transmembrane region" description="Helical" evidence="5">
    <location>
        <begin position="73"/>
        <end position="94"/>
    </location>
</feature>
<dbReference type="InterPro" id="IPR036259">
    <property type="entry name" value="MFS_trans_sf"/>
</dbReference>
<dbReference type="PANTHER" id="PTHR11662">
    <property type="entry name" value="SOLUTE CARRIER FAMILY 17"/>
    <property type="match status" value="1"/>
</dbReference>
<comment type="caution">
    <text evidence="7">The sequence shown here is derived from an EMBL/GenBank/DDBJ whole genome shotgun (WGS) entry which is preliminary data.</text>
</comment>
<dbReference type="Gene3D" id="1.20.1250.20">
    <property type="entry name" value="MFS general substrate transporter like domains"/>
    <property type="match status" value="2"/>
</dbReference>
<evidence type="ECO:0000256" key="2">
    <source>
        <dbReference type="ARBA" id="ARBA00022692"/>
    </source>
</evidence>
<dbReference type="InterPro" id="IPR050382">
    <property type="entry name" value="MFS_Na/Anion_cotransporter"/>
</dbReference>
<gene>
    <name evidence="7" type="ORF">CVLEPA_LOCUS1185</name>
</gene>
<feature type="transmembrane region" description="Helical" evidence="5">
    <location>
        <begin position="330"/>
        <end position="349"/>
    </location>
</feature>
<feature type="transmembrane region" description="Helical" evidence="5">
    <location>
        <begin position="424"/>
        <end position="442"/>
    </location>
</feature>
<feature type="transmembrane region" description="Helical" evidence="5">
    <location>
        <begin position="288"/>
        <end position="309"/>
    </location>
</feature>
<dbReference type="PROSITE" id="PS50850">
    <property type="entry name" value="MFS"/>
    <property type="match status" value="1"/>
</dbReference>
<proteinExistence type="predicted"/>